<gene>
    <name evidence="2" type="ORF">PAC_07199</name>
</gene>
<dbReference type="InterPro" id="IPR010733">
    <property type="entry name" value="DUF1308"/>
</dbReference>
<protein>
    <recommendedName>
        <fullName evidence="1">DUF1308 domain-containing protein</fullName>
    </recommendedName>
</protein>
<reference evidence="2 3" key="1">
    <citation type="submission" date="2016-03" db="EMBL/GenBank/DDBJ databases">
        <authorList>
            <person name="Ploux O."/>
        </authorList>
    </citation>
    <scope>NUCLEOTIDE SEQUENCE [LARGE SCALE GENOMIC DNA]</scope>
    <source>
        <strain evidence="2 3">UAMH 11012</strain>
    </source>
</reference>
<feature type="domain" description="DUF1308" evidence="1">
    <location>
        <begin position="298"/>
        <end position="389"/>
    </location>
</feature>
<dbReference type="OrthoDB" id="441890at2759"/>
<dbReference type="EMBL" id="FJOG01000009">
    <property type="protein sequence ID" value="CZR57310.1"/>
    <property type="molecule type" value="Genomic_DNA"/>
</dbReference>
<organism evidence="2 3">
    <name type="scientific">Phialocephala subalpina</name>
    <dbReference type="NCBI Taxonomy" id="576137"/>
    <lineage>
        <taxon>Eukaryota</taxon>
        <taxon>Fungi</taxon>
        <taxon>Dikarya</taxon>
        <taxon>Ascomycota</taxon>
        <taxon>Pezizomycotina</taxon>
        <taxon>Leotiomycetes</taxon>
        <taxon>Helotiales</taxon>
        <taxon>Mollisiaceae</taxon>
        <taxon>Phialocephala</taxon>
        <taxon>Phialocephala fortinii species complex</taxon>
    </lineage>
</organism>
<dbReference type="Pfam" id="PF07000">
    <property type="entry name" value="DUF1308"/>
    <property type="match status" value="1"/>
</dbReference>
<dbReference type="PANTHER" id="PTHR13379">
    <property type="entry name" value="UNCHARACTERIZED DUF1308"/>
    <property type="match status" value="1"/>
</dbReference>
<dbReference type="AlphaFoldDB" id="A0A1L7WX25"/>
<dbReference type="PANTHER" id="PTHR13379:SF0">
    <property type="entry name" value="UPF0415 PROTEIN C7ORF25"/>
    <property type="match status" value="1"/>
</dbReference>
<evidence type="ECO:0000259" key="1">
    <source>
        <dbReference type="Pfam" id="PF07000"/>
    </source>
</evidence>
<evidence type="ECO:0000313" key="2">
    <source>
        <dbReference type="EMBL" id="CZR57310.1"/>
    </source>
</evidence>
<keyword evidence="3" id="KW-1185">Reference proteome</keyword>
<accession>A0A1L7WX25</accession>
<sequence length="512" mass="57687">MSTINGGADGHASQPDNNFDGKMFALEISASAEETGEMATRMQQRCSLLLEELEQFQTHLKQQKKEKRVEMRAFKTGLYAEMKLLNKLATADPNEPKTKHGLRSSNLSFFDTVWSIAKTRSSIIALVKKYFWLQDKSSDSSRKTPTKQNTYRKDMATVDIVSQDGLEWIKVSSVTEKRIIWDLTRAGWVGDSSSDEDDEMDQAAADEDDEPGLIKQIEALVKASRVTRIRYRHPTVRLILPRIKAIPDSKEVGNVLQQIRDLGVIVQTSEEVPSQYPPLSLVVERMALDRFESFSEVLNIDCTILLAFASDLSHGRVESEDWHLKAISRQIEMESEDQLLPSNLWPACVGREMVCTREAAIRMQEIVEIIGTDTEKKRVALLLDTNTEVKLTREVRLQEFQKLSDYTVPLDWALPIKVVEIDIPSITSRLPPVAAKVAENLTAINQSVFLYGWASGRTTISSNGTVAKDIESTIEANRVDEETIGPDIWLSASSRSLVGKEKERRGRRAFDP</sequence>
<dbReference type="STRING" id="576137.A0A1L7WX25"/>
<name>A0A1L7WX25_9HELO</name>
<dbReference type="Proteomes" id="UP000184330">
    <property type="component" value="Unassembled WGS sequence"/>
</dbReference>
<proteinExistence type="predicted"/>
<evidence type="ECO:0000313" key="3">
    <source>
        <dbReference type="Proteomes" id="UP000184330"/>
    </source>
</evidence>